<reference evidence="1 2" key="1">
    <citation type="journal article" date="2020" name="J. Phycol.">
        <title>Comparative genome analysis reveals Cyanidiococcus gen. nov., a new extremophilic red algal genus sister to Cyanidioschyzon (Cyanidioschyzonaceae, Rhodophyta).</title>
        <authorList>
            <person name="Liu S.-L."/>
            <person name="Chiang Y.-R."/>
            <person name="Yoon H.S."/>
            <person name="Fu H.-Y."/>
        </authorList>
    </citation>
    <scope>NUCLEOTIDE SEQUENCE [LARGE SCALE GENOMIC DNA]</scope>
    <source>
        <strain evidence="1 2">THAL066</strain>
    </source>
</reference>
<evidence type="ECO:0000313" key="1">
    <source>
        <dbReference type="EMBL" id="KAF6002976.1"/>
    </source>
</evidence>
<keyword evidence="2" id="KW-1185">Reference proteome</keyword>
<proteinExistence type="predicted"/>
<dbReference type="EMBL" id="VWRR01000008">
    <property type="protein sequence ID" value="KAF6002976.1"/>
    <property type="molecule type" value="Genomic_DNA"/>
</dbReference>
<dbReference type="Proteomes" id="UP000530660">
    <property type="component" value="Unassembled WGS sequence"/>
</dbReference>
<name>A0A7J7IIN8_9RHOD</name>
<organism evidence="1 2">
    <name type="scientific">Cyanidiococcus yangmingshanensis</name>
    <dbReference type="NCBI Taxonomy" id="2690220"/>
    <lineage>
        <taxon>Eukaryota</taxon>
        <taxon>Rhodophyta</taxon>
        <taxon>Bangiophyceae</taxon>
        <taxon>Cyanidiales</taxon>
        <taxon>Cyanidiaceae</taxon>
        <taxon>Cyanidiococcus</taxon>
    </lineage>
</organism>
<dbReference type="AlphaFoldDB" id="A0A7J7IIN8"/>
<evidence type="ECO:0000313" key="2">
    <source>
        <dbReference type="Proteomes" id="UP000530660"/>
    </source>
</evidence>
<sequence length="133" mass="14664">MHATASPIAVSSDEAPRERCHVSSSAIRRERDGAAGACVHLSRHEQTAIPTARRRMDGSRLDRCVRRRQRCEPFHACIPTVDGRSRAVRGHAHARVTTCCRIRGSLSHHRIVIAPVALTHPNCFVGSVYVAAR</sequence>
<accession>A0A7J7IIN8</accession>
<comment type="caution">
    <text evidence="1">The sequence shown here is derived from an EMBL/GenBank/DDBJ whole genome shotgun (WGS) entry which is preliminary data.</text>
</comment>
<protein>
    <submittedName>
        <fullName evidence="1">Uncharacterized protein</fullName>
    </submittedName>
</protein>
<gene>
    <name evidence="1" type="ORF">F1559_001875</name>
</gene>